<feature type="compositionally biased region" description="Basic and acidic residues" evidence="5">
    <location>
        <begin position="1022"/>
        <end position="1031"/>
    </location>
</feature>
<keyword evidence="3 4" id="KW-0175">Coiled coil</keyword>
<dbReference type="PANTHER" id="PTHR18875">
    <property type="entry name" value="SARCOMA ANTIGEN NY-SAR-24/CYTOSKELETAL PROTEIN SOJO"/>
    <property type="match status" value="1"/>
</dbReference>
<keyword evidence="2" id="KW-0963">Cytoplasm</keyword>
<evidence type="ECO:0000256" key="1">
    <source>
        <dbReference type="ARBA" id="ARBA00004496"/>
    </source>
</evidence>
<feature type="region of interest" description="Disordered" evidence="5">
    <location>
        <begin position="666"/>
        <end position="704"/>
    </location>
</feature>
<protein>
    <submittedName>
        <fullName evidence="7 8">Coiled-coil domain-containing protein 18-like</fullName>
    </submittedName>
</protein>
<feature type="coiled-coil region" evidence="4">
    <location>
        <begin position="937"/>
        <end position="978"/>
    </location>
</feature>
<dbReference type="Proteomes" id="UP001318040">
    <property type="component" value="Chromosome 15"/>
</dbReference>
<feature type="coiled-coil region" evidence="4">
    <location>
        <begin position="181"/>
        <end position="236"/>
    </location>
</feature>
<dbReference type="PANTHER" id="PTHR18875:SF8">
    <property type="entry name" value="COILED-COIL DOMAIN-CONTAINING PROTEIN 18"/>
    <property type="match status" value="1"/>
</dbReference>
<evidence type="ECO:0000256" key="4">
    <source>
        <dbReference type="SAM" id="Coils"/>
    </source>
</evidence>
<feature type="compositionally biased region" description="Polar residues" evidence="5">
    <location>
        <begin position="69"/>
        <end position="88"/>
    </location>
</feature>
<dbReference type="GO" id="GO:0005737">
    <property type="term" value="C:cytoplasm"/>
    <property type="evidence" value="ECO:0007669"/>
    <property type="project" value="UniProtKB-SubCell"/>
</dbReference>
<reference evidence="7 8" key="1">
    <citation type="submission" date="2025-04" db="UniProtKB">
        <authorList>
            <consortium name="RefSeq"/>
        </authorList>
    </citation>
    <scope>IDENTIFICATION</scope>
    <source>
        <tissue evidence="7 8">Sperm</tissue>
    </source>
</reference>
<gene>
    <name evidence="7 8" type="primary">LOC116942573</name>
</gene>
<accession>A0AAJ7T3L2</accession>
<feature type="coiled-coil region" evidence="4">
    <location>
        <begin position="392"/>
        <end position="426"/>
    </location>
</feature>
<dbReference type="RefSeq" id="XP_032810534.1">
    <property type="nucleotide sequence ID" value="XM_032954643.1"/>
</dbReference>
<feature type="compositionally biased region" description="Polar residues" evidence="5">
    <location>
        <begin position="681"/>
        <end position="690"/>
    </location>
</feature>
<feature type="region of interest" description="Disordered" evidence="5">
    <location>
        <begin position="988"/>
        <end position="1031"/>
    </location>
</feature>
<evidence type="ECO:0000313" key="7">
    <source>
        <dbReference type="RefSeq" id="XP_032810533.1"/>
    </source>
</evidence>
<feature type="region of interest" description="Disordered" evidence="5">
    <location>
        <begin position="359"/>
        <end position="386"/>
    </location>
</feature>
<evidence type="ECO:0000313" key="6">
    <source>
        <dbReference type="Proteomes" id="UP001318040"/>
    </source>
</evidence>
<comment type="subcellular location">
    <subcellularLocation>
        <location evidence="1">Cytoplasm</location>
    </subcellularLocation>
</comment>
<feature type="region of interest" description="Disordered" evidence="5">
    <location>
        <begin position="1"/>
        <end position="89"/>
    </location>
</feature>
<dbReference type="KEGG" id="pmrn:116942573"/>
<evidence type="ECO:0000256" key="2">
    <source>
        <dbReference type="ARBA" id="ARBA00022490"/>
    </source>
</evidence>
<feature type="coiled-coil region" evidence="4">
    <location>
        <begin position="705"/>
        <end position="908"/>
    </location>
</feature>
<organism evidence="6 8">
    <name type="scientific">Petromyzon marinus</name>
    <name type="common">Sea lamprey</name>
    <dbReference type="NCBI Taxonomy" id="7757"/>
    <lineage>
        <taxon>Eukaryota</taxon>
        <taxon>Metazoa</taxon>
        <taxon>Chordata</taxon>
        <taxon>Craniata</taxon>
        <taxon>Vertebrata</taxon>
        <taxon>Cyclostomata</taxon>
        <taxon>Hyperoartia</taxon>
        <taxon>Petromyzontiformes</taxon>
        <taxon>Petromyzontidae</taxon>
        <taxon>Petromyzon</taxon>
    </lineage>
</organism>
<sequence length="1031" mass="116268">MSEELRLRGNVRSLQEMLRQTERSLQGLGPRRPASERSEDAEIPDLTLDDLSERPVGSGALDDDFRYGSCSQRGGSRVVETTPTSKMPTVSRVDEENLELRRKLISLCSENSSLVTENHLLLQQLDSANAEITHLEGDVTAIVKRSRDVEDRVAGLELRSAEQDAMRRAAEEALELVQQRGQQREAECERLTRDAERLRAELRERAAWTKQADAEKRELSEQLQEVKASFQGYRAQLSESLLQYRSREQSLVSELSRALSECASVSEQRAGVVSDNHELTLLVSTLQENCQIFEAEVCRLKKELEATQPLLERKPSPSCNVKCGPDEEDMPPSASLCSHDITELRSLLCKKDRELEALQSGAPSSRCPAAQRRSASSTQTDDDARLHGDTMAEALQERLREAEASAASLQSQLSQASCRASQLEAQKKKGAGEMAALCRQLEEKTIAFNASVGHCTELQREVESKTRALGKLERRLREQAQELERAAGSTRENHDEEVADLKRRAATLCKMAEQAEKRMQSAQNEVADHRQALEREKLRAQELQMSLEDTRRQRGSSEEALGLAERKLADASAKALEMESELATKQAERVRCQEKLQQAQQELRAKMEQLELLNGAVADAAEQAAELRRALCERDTMLALGAARVEALEEAQAQLQTQVCGLEQSLHAEREQSRGEREQSAKQQRSLQSQLHEERERGATLASSVSELQAAVHDGQEEVARARAELGSAREKGSREGERALSLLATLKQAENELRHKTQLAAELQDSLARGLQQAGDTEQELGRARAELQRERLAAAELSTELRTTERRLHAELHERDRRLHSMAESHGQLRGSLREREREVEELQVELEERQRELIARATQLSELEGRVSEQVVSLRTEVDAKEEQILQMETRCEQLNTKLKEQTAEGEKNRALVITLQAKSEEKSQALTSLREVCLQLRARADGFECRLVDLQREVERLHQELEERESLNREKDEQVWRLAEQLGASQARETQLQSEVQRERELHQQRAGSSEQGAGGRPRQEVSDFRR</sequence>
<evidence type="ECO:0000313" key="8">
    <source>
        <dbReference type="RefSeq" id="XP_032810534.1"/>
    </source>
</evidence>
<keyword evidence="6" id="KW-1185">Reference proteome</keyword>
<feature type="coiled-coil region" evidence="4">
    <location>
        <begin position="455"/>
        <end position="630"/>
    </location>
</feature>
<dbReference type="AlphaFoldDB" id="A0AAJ7T3L2"/>
<dbReference type="RefSeq" id="XP_032810533.1">
    <property type="nucleotide sequence ID" value="XM_032954642.1"/>
</dbReference>
<feature type="compositionally biased region" description="Basic and acidic residues" evidence="5">
    <location>
        <begin position="666"/>
        <end position="680"/>
    </location>
</feature>
<proteinExistence type="predicted"/>
<feature type="compositionally biased region" description="Polar residues" evidence="5">
    <location>
        <begin position="988"/>
        <end position="999"/>
    </location>
</feature>
<feature type="compositionally biased region" description="Acidic residues" evidence="5">
    <location>
        <begin position="41"/>
        <end position="50"/>
    </location>
</feature>
<name>A0AAJ7T3L2_PETMA</name>
<evidence type="ECO:0000256" key="5">
    <source>
        <dbReference type="SAM" id="MobiDB-lite"/>
    </source>
</evidence>
<evidence type="ECO:0000256" key="3">
    <source>
        <dbReference type="ARBA" id="ARBA00023054"/>
    </source>
</evidence>
<dbReference type="SUPFAM" id="SSF57997">
    <property type="entry name" value="Tropomyosin"/>
    <property type="match status" value="1"/>
</dbReference>